<dbReference type="EMBL" id="JBHSMQ010000019">
    <property type="protein sequence ID" value="MFC5458178.1"/>
    <property type="molecule type" value="Genomic_DNA"/>
</dbReference>
<dbReference type="RefSeq" id="WP_377172258.1">
    <property type="nucleotide sequence ID" value="NZ_JBHSMQ010000019.1"/>
</dbReference>
<dbReference type="InterPro" id="IPR005331">
    <property type="entry name" value="Sulfotransferase"/>
</dbReference>
<dbReference type="InterPro" id="IPR027417">
    <property type="entry name" value="P-loop_NTPase"/>
</dbReference>
<accession>A0ABW0KXB0</accession>
<dbReference type="Pfam" id="PF03567">
    <property type="entry name" value="Sulfotransfer_2"/>
    <property type="match status" value="1"/>
</dbReference>
<keyword evidence="2" id="KW-1185">Reference proteome</keyword>
<gene>
    <name evidence="1" type="ORF">ACFQDI_25130</name>
</gene>
<evidence type="ECO:0000313" key="1">
    <source>
        <dbReference type="EMBL" id="MFC5458178.1"/>
    </source>
</evidence>
<name>A0ABW0KXB0_9BACT</name>
<proteinExistence type="predicted"/>
<dbReference type="Proteomes" id="UP001596052">
    <property type="component" value="Unassembled WGS sequence"/>
</dbReference>
<organism evidence="1 2">
    <name type="scientific">Prosthecobacter fluviatilis</name>
    <dbReference type="NCBI Taxonomy" id="445931"/>
    <lineage>
        <taxon>Bacteria</taxon>
        <taxon>Pseudomonadati</taxon>
        <taxon>Verrucomicrobiota</taxon>
        <taxon>Verrucomicrobiia</taxon>
        <taxon>Verrucomicrobiales</taxon>
        <taxon>Verrucomicrobiaceae</taxon>
        <taxon>Prosthecobacter</taxon>
    </lineage>
</organism>
<comment type="caution">
    <text evidence="1">The sequence shown here is derived from an EMBL/GenBank/DDBJ whole genome shotgun (WGS) entry which is preliminary data.</text>
</comment>
<reference evidence="2" key="1">
    <citation type="journal article" date="2019" name="Int. J. Syst. Evol. Microbiol.">
        <title>The Global Catalogue of Microorganisms (GCM) 10K type strain sequencing project: providing services to taxonomists for standard genome sequencing and annotation.</title>
        <authorList>
            <consortium name="The Broad Institute Genomics Platform"/>
            <consortium name="The Broad Institute Genome Sequencing Center for Infectious Disease"/>
            <person name="Wu L."/>
            <person name="Ma J."/>
        </authorList>
    </citation>
    <scope>NUCLEOTIDE SEQUENCE [LARGE SCALE GENOMIC DNA]</scope>
    <source>
        <strain evidence="2">CGMCC 4.1469</strain>
    </source>
</reference>
<evidence type="ECO:0000313" key="2">
    <source>
        <dbReference type="Proteomes" id="UP001596052"/>
    </source>
</evidence>
<dbReference type="Gene3D" id="3.40.50.300">
    <property type="entry name" value="P-loop containing nucleotide triphosphate hydrolases"/>
    <property type="match status" value="1"/>
</dbReference>
<dbReference type="SUPFAM" id="SSF52540">
    <property type="entry name" value="P-loop containing nucleoside triphosphate hydrolases"/>
    <property type="match status" value="1"/>
</dbReference>
<protein>
    <submittedName>
        <fullName evidence="1">Sulfotransferase family 2 domain-containing protein</fullName>
    </submittedName>
</protein>
<sequence length="202" mass="23221">MIYPNPQIYPHLKTIFVHVPKTAGTSIEKRLRENNGVVVGGHTTAEGFRKKYPGVFDDYYKFAVVRHPLSRFVSAFFYLLDRPINLNLRNKIVHECATLDTFISCVEQKPDVISQIVHLFPQHTFICDAQDRVLVNDVYKFENLPEEWLRICQTIGLPHEPLDILNPSSAGQLEIANKSRLVDLVTSLYRKDFELFGFNSKG</sequence>